<sequence>MDLHFFSEEIIINRLLNTFMDKVITFGEIMLRLSTNENLRFSQANHLKTNYGGGEYNVAVALSNYGVKTEFVTRLPENEFGEICLAEMRKNKVGTEYVLSGGKRLGLYFLENGIGCRGGSVIYDRAHSAFSEIKPGMVNWKAAFKDASHFHWSGLTPAVSKTAAETCLEAVKTASEMGLKISTDLNYRSKLWKYGKEPKEVMPELLKYSNLILGDLDTAFFLFGRPAMNPDYQKPESLPEVYDKFFELCPNLEQMATTLRYSISASHQRIGGILYDRENIYKTAIRDVSPVVDRVGTGDAFMGGLMYGLIDTPGDKQRILNLAVAACCLKHTITGDVNLITLEELEKMASGDALGKVNR</sequence>
<dbReference type="Gene3D" id="3.40.1190.20">
    <property type="match status" value="1"/>
</dbReference>
<dbReference type="InterPro" id="IPR052700">
    <property type="entry name" value="Carb_kinase_PfkB-like"/>
</dbReference>
<evidence type="ECO:0000256" key="2">
    <source>
        <dbReference type="ARBA" id="ARBA00022679"/>
    </source>
</evidence>
<dbReference type="GO" id="GO:0016301">
    <property type="term" value="F:kinase activity"/>
    <property type="evidence" value="ECO:0007669"/>
    <property type="project" value="UniProtKB-KW"/>
</dbReference>
<name>A0A1M5HHA6_SALEC</name>
<evidence type="ECO:0000313" key="6">
    <source>
        <dbReference type="Proteomes" id="UP000183945"/>
    </source>
</evidence>
<dbReference type="InterPro" id="IPR029056">
    <property type="entry name" value="Ribokinase-like"/>
</dbReference>
<dbReference type="CDD" id="cd01166">
    <property type="entry name" value="KdgK"/>
    <property type="match status" value="1"/>
</dbReference>
<dbReference type="STRING" id="1073325.SAMN05444483_105151"/>
<accession>A0A1M5HHA6</accession>
<comment type="similarity">
    <text evidence="1">Belongs to the carbohydrate kinase PfkB family.</text>
</comment>
<evidence type="ECO:0000313" key="5">
    <source>
        <dbReference type="EMBL" id="SHG15354.1"/>
    </source>
</evidence>
<reference evidence="6" key="1">
    <citation type="submission" date="2016-11" db="EMBL/GenBank/DDBJ databases">
        <authorList>
            <person name="Varghese N."/>
            <person name="Submissions S."/>
        </authorList>
    </citation>
    <scope>NUCLEOTIDE SEQUENCE [LARGE SCALE GENOMIC DNA]</scope>
    <source>
        <strain evidence="6">DSM 24579</strain>
    </source>
</reference>
<feature type="domain" description="Carbohydrate kinase PfkB" evidence="4">
    <location>
        <begin position="20"/>
        <end position="227"/>
    </location>
</feature>
<organism evidence="5 6">
    <name type="scientific">Salegentibacter echinorum</name>
    <dbReference type="NCBI Taxonomy" id="1073325"/>
    <lineage>
        <taxon>Bacteria</taxon>
        <taxon>Pseudomonadati</taxon>
        <taxon>Bacteroidota</taxon>
        <taxon>Flavobacteriia</taxon>
        <taxon>Flavobacteriales</taxon>
        <taxon>Flavobacteriaceae</taxon>
        <taxon>Salegentibacter</taxon>
    </lineage>
</organism>
<dbReference type="AlphaFoldDB" id="A0A1M5HHA6"/>
<keyword evidence="6" id="KW-1185">Reference proteome</keyword>
<dbReference type="EMBL" id="FQVT01000005">
    <property type="protein sequence ID" value="SHG15354.1"/>
    <property type="molecule type" value="Genomic_DNA"/>
</dbReference>
<evidence type="ECO:0000256" key="3">
    <source>
        <dbReference type="ARBA" id="ARBA00022777"/>
    </source>
</evidence>
<dbReference type="SUPFAM" id="SSF53613">
    <property type="entry name" value="Ribokinase-like"/>
    <property type="match status" value="1"/>
</dbReference>
<keyword evidence="3 5" id="KW-0418">Kinase</keyword>
<gene>
    <name evidence="5" type="ORF">SAMN05444483_105151</name>
</gene>
<protein>
    <submittedName>
        <fullName evidence="5">2-dehydro-3-deoxygluconokinase</fullName>
    </submittedName>
</protein>
<evidence type="ECO:0000256" key="1">
    <source>
        <dbReference type="ARBA" id="ARBA00010688"/>
    </source>
</evidence>
<dbReference type="PANTHER" id="PTHR43320:SF2">
    <property type="entry name" value="2-DEHYDRO-3-DEOXYGLUCONOKINASE_2-DEHYDRO-3-DEOXYGALACTONOKINASE"/>
    <property type="match status" value="1"/>
</dbReference>
<keyword evidence="2" id="KW-0808">Transferase</keyword>
<dbReference type="Proteomes" id="UP000183945">
    <property type="component" value="Unassembled WGS sequence"/>
</dbReference>
<dbReference type="PANTHER" id="PTHR43320">
    <property type="entry name" value="SUGAR KINASE"/>
    <property type="match status" value="1"/>
</dbReference>
<dbReference type="Pfam" id="PF00294">
    <property type="entry name" value="PfkB"/>
    <property type="match status" value="1"/>
</dbReference>
<evidence type="ECO:0000259" key="4">
    <source>
        <dbReference type="Pfam" id="PF00294"/>
    </source>
</evidence>
<dbReference type="InterPro" id="IPR011611">
    <property type="entry name" value="PfkB_dom"/>
</dbReference>
<proteinExistence type="inferred from homology"/>